<evidence type="ECO:0000256" key="8">
    <source>
        <dbReference type="SAM" id="Phobius"/>
    </source>
</evidence>
<evidence type="ECO:0000256" key="3">
    <source>
        <dbReference type="ARBA" id="ARBA00022692"/>
    </source>
</evidence>
<dbReference type="KEGG" id="clus:A9F13_02g03872"/>
<feature type="transmembrane region" description="Helical" evidence="8">
    <location>
        <begin position="23"/>
        <end position="41"/>
    </location>
</feature>
<reference evidence="9 10" key="1">
    <citation type="submission" date="2017-04" db="EMBL/GenBank/DDBJ databases">
        <title>Draft genome of the yeast Clavispora lusitaniae type strain CBS 6936.</title>
        <authorList>
            <person name="Durrens P."/>
            <person name="Klopp C."/>
            <person name="Biteau N."/>
            <person name="Fitton-Ouhabi V."/>
            <person name="Dementhon K."/>
            <person name="Accoceberry I."/>
            <person name="Sherman D.J."/>
            <person name="Noel T."/>
        </authorList>
    </citation>
    <scope>NUCLEOTIDE SEQUENCE [LARGE SCALE GENOMIC DNA]</scope>
    <source>
        <strain evidence="9 10">CBS 6936</strain>
    </source>
</reference>
<evidence type="ECO:0000313" key="10">
    <source>
        <dbReference type="Proteomes" id="UP000195602"/>
    </source>
</evidence>
<dbReference type="Pfam" id="PF07690">
    <property type="entry name" value="MFS_1"/>
    <property type="match status" value="1"/>
</dbReference>
<evidence type="ECO:0000256" key="2">
    <source>
        <dbReference type="ARBA" id="ARBA00022448"/>
    </source>
</evidence>
<dbReference type="Proteomes" id="UP000195602">
    <property type="component" value="Unassembled WGS sequence"/>
</dbReference>
<protein>
    <submittedName>
        <fullName evidence="9">Pantothenate transporter</fullName>
    </submittedName>
</protein>
<dbReference type="FunFam" id="1.20.1250.20:FF:000065">
    <property type="entry name" value="Putative MFS pantothenate transporter"/>
    <property type="match status" value="1"/>
</dbReference>
<dbReference type="PANTHER" id="PTHR43791:SF4">
    <property type="entry name" value="PANTOTHENATE TRANSPORTER FEN2"/>
    <property type="match status" value="1"/>
</dbReference>
<dbReference type="PANTHER" id="PTHR43791">
    <property type="entry name" value="PERMEASE-RELATED"/>
    <property type="match status" value="1"/>
</dbReference>
<evidence type="ECO:0000256" key="6">
    <source>
        <dbReference type="ARBA" id="ARBA00037968"/>
    </source>
</evidence>
<dbReference type="GO" id="GO:0005886">
    <property type="term" value="C:plasma membrane"/>
    <property type="evidence" value="ECO:0007669"/>
    <property type="project" value="TreeGrafter"/>
</dbReference>
<feature type="transmembrane region" description="Helical" evidence="8">
    <location>
        <begin position="297"/>
        <end position="317"/>
    </location>
</feature>
<evidence type="ECO:0000256" key="1">
    <source>
        <dbReference type="ARBA" id="ARBA00004141"/>
    </source>
</evidence>
<comment type="caution">
    <text evidence="9">The sequence shown here is derived from an EMBL/GenBank/DDBJ whole genome shotgun (WGS) entry which is preliminary data.</text>
</comment>
<feature type="transmembrane region" description="Helical" evidence="8">
    <location>
        <begin position="159"/>
        <end position="179"/>
    </location>
</feature>
<dbReference type="AlphaFoldDB" id="A0AA91Q4G5"/>
<feature type="transmembrane region" description="Helical" evidence="8">
    <location>
        <begin position="324"/>
        <end position="343"/>
    </location>
</feature>
<organism evidence="9 10">
    <name type="scientific">Clavispora lusitaniae</name>
    <name type="common">Candida lusitaniae</name>
    <dbReference type="NCBI Taxonomy" id="36911"/>
    <lineage>
        <taxon>Eukaryota</taxon>
        <taxon>Fungi</taxon>
        <taxon>Dikarya</taxon>
        <taxon>Ascomycota</taxon>
        <taxon>Saccharomycotina</taxon>
        <taxon>Pichiomycetes</taxon>
        <taxon>Metschnikowiaceae</taxon>
        <taxon>Clavispora</taxon>
    </lineage>
</organism>
<feature type="transmembrane region" description="Helical" evidence="8">
    <location>
        <begin position="191"/>
        <end position="213"/>
    </location>
</feature>
<feature type="compositionally biased region" description="Basic and acidic residues" evidence="7">
    <location>
        <begin position="471"/>
        <end position="482"/>
    </location>
</feature>
<comment type="similarity">
    <text evidence="6">Belongs to the major facilitator superfamily. Allantoate permease family.</text>
</comment>
<feature type="transmembrane region" description="Helical" evidence="8">
    <location>
        <begin position="259"/>
        <end position="285"/>
    </location>
</feature>
<keyword evidence="3 8" id="KW-0812">Transmembrane</keyword>
<sequence>MFLLSKVAGYFNGGTSSVEERKLLVKIDWFVLSFCCLLYWVNYLDRLNLSNAYVSGMKEDLNMKGDDLNLINTCFNIGYIVALVPHNLILLKVRPRYWLPFCSFSWGLLTLGMYKVTSYKQLCVIRFFQATFEASTFSGCHLILASWYTESELAKRSAIFTSSGLIGNIFSSTMQASIYENMDMKNGLAGWRWLFIIDFIITVPITIYGLICFPDTPDTCQAFYFNDKEIALAKSRMKVREKTKMDWSVFKRVLGRWHWYLFSFLWVLGGENESFATNSLFSLWLQYFNYTVPQRNHYPMGVYAIGVLGNFICCYYIDLTKGKYHWRAGLGIACMMLISTILLTSNPLSKSHVFAAHYLSGFAYSGQAVFFAWANVVCYNDLEERAIVLASMNMFSNAVNAWWSLLFYGASTAPKFKKGCYAMFATVISSAIVICAMRYLQLREEKRQPEEEMSPTESESGASLTKGTNRIKVDEVSVHSSA</sequence>
<feature type="transmembrane region" description="Helical" evidence="8">
    <location>
        <begin position="421"/>
        <end position="440"/>
    </location>
</feature>
<keyword evidence="2" id="KW-0813">Transport</keyword>
<evidence type="ECO:0000256" key="5">
    <source>
        <dbReference type="ARBA" id="ARBA00023136"/>
    </source>
</evidence>
<dbReference type="Gene3D" id="1.20.1250.20">
    <property type="entry name" value="MFS general substrate transporter like domains"/>
    <property type="match status" value="1"/>
</dbReference>
<dbReference type="SUPFAM" id="SSF103473">
    <property type="entry name" value="MFS general substrate transporter"/>
    <property type="match status" value="1"/>
</dbReference>
<feature type="transmembrane region" description="Helical" evidence="8">
    <location>
        <begin position="70"/>
        <end position="90"/>
    </location>
</feature>
<dbReference type="InterPro" id="IPR036259">
    <property type="entry name" value="MFS_trans_sf"/>
</dbReference>
<evidence type="ECO:0000313" key="9">
    <source>
        <dbReference type="EMBL" id="OVF10557.1"/>
    </source>
</evidence>
<keyword evidence="5 8" id="KW-0472">Membrane</keyword>
<comment type="subcellular location">
    <subcellularLocation>
        <location evidence="1">Membrane</location>
        <topology evidence="1">Multi-pass membrane protein</topology>
    </subcellularLocation>
</comment>
<feature type="region of interest" description="Disordered" evidence="7">
    <location>
        <begin position="446"/>
        <end position="482"/>
    </location>
</feature>
<feature type="transmembrane region" description="Helical" evidence="8">
    <location>
        <begin position="97"/>
        <end position="114"/>
    </location>
</feature>
<name>A0AA91Q4G5_CLALS</name>
<dbReference type="InterPro" id="IPR011701">
    <property type="entry name" value="MFS"/>
</dbReference>
<evidence type="ECO:0000256" key="4">
    <source>
        <dbReference type="ARBA" id="ARBA00022989"/>
    </source>
</evidence>
<dbReference type="EMBL" id="LYUB02000002">
    <property type="protein sequence ID" value="OVF10557.1"/>
    <property type="molecule type" value="Genomic_DNA"/>
</dbReference>
<evidence type="ECO:0000256" key="7">
    <source>
        <dbReference type="SAM" id="MobiDB-lite"/>
    </source>
</evidence>
<accession>A0AA91Q4G5</accession>
<feature type="transmembrane region" description="Helical" evidence="8">
    <location>
        <begin position="355"/>
        <end position="374"/>
    </location>
</feature>
<gene>
    <name evidence="9" type="ORF">A9F13_02g03872</name>
</gene>
<dbReference type="GO" id="GO:0098717">
    <property type="term" value="P:pantothenate import across plasma membrane"/>
    <property type="evidence" value="ECO:0007669"/>
    <property type="project" value="TreeGrafter"/>
</dbReference>
<keyword evidence="4 8" id="KW-1133">Transmembrane helix</keyword>
<dbReference type="OMA" id="MNMFSNA"/>
<dbReference type="GO" id="GO:0015233">
    <property type="term" value="F:pantothenate transmembrane transporter activity"/>
    <property type="evidence" value="ECO:0007669"/>
    <property type="project" value="TreeGrafter"/>
</dbReference>
<feature type="transmembrane region" description="Helical" evidence="8">
    <location>
        <begin position="386"/>
        <end position="409"/>
    </location>
</feature>
<proteinExistence type="inferred from homology"/>